<gene>
    <name evidence="1" type="ORF">DDF67_20825</name>
</gene>
<comment type="caution">
    <text evidence="1">The sequence shown here is derived from an EMBL/GenBank/DDBJ whole genome shotgun (WGS) entry which is preliminary data.</text>
</comment>
<keyword evidence="2" id="KW-1185">Reference proteome</keyword>
<accession>A0A2T9JI67</accession>
<dbReference type="AlphaFoldDB" id="A0A2T9JI67"/>
<dbReference type="EMBL" id="QDKQ01000069">
    <property type="protein sequence ID" value="PVM83387.1"/>
    <property type="molecule type" value="Genomic_DNA"/>
</dbReference>
<evidence type="ECO:0000313" key="1">
    <source>
        <dbReference type="EMBL" id="PVM83387.1"/>
    </source>
</evidence>
<organism evidence="1 2">
    <name type="scientific">Caulobacter endophyticus</name>
    <dbReference type="NCBI Taxonomy" id="2172652"/>
    <lineage>
        <taxon>Bacteria</taxon>
        <taxon>Pseudomonadati</taxon>
        <taxon>Pseudomonadota</taxon>
        <taxon>Alphaproteobacteria</taxon>
        <taxon>Caulobacterales</taxon>
        <taxon>Caulobacteraceae</taxon>
        <taxon>Caulobacter</taxon>
    </lineage>
</organism>
<reference evidence="1 2" key="1">
    <citation type="submission" date="2018-04" db="EMBL/GenBank/DDBJ databases">
        <title>The genome sequence of Caulobacter sp. 744.</title>
        <authorList>
            <person name="Gao J."/>
            <person name="Sun J."/>
        </authorList>
    </citation>
    <scope>NUCLEOTIDE SEQUENCE [LARGE SCALE GENOMIC DNA]</scope>
    <source>
        <strain evidence="1 2">774</strain>
    </source>
</reference>
<protein>
    <submittedName>
        <fullName evidence="1">Uncharacterized protein</fullName>
    </submittedName>
</protein>
<dbReference type="Proteomes" id="UP000245073">
    <property type="component" value="Unassembled WGS sequence"/>
</dbReference>
<evidence type="ECO:0000313" key="2">
    <source>
        <dbReference type="Proteomes" id="UP000245073"/>
    </source>
</evidence>
<proteinExistence type="predicted"/>
<sequence>MTGKRIRFRFEQAYSTTADRREGPHLRLRLLYKIDDLEPVLAGPPGDQHMGPSRASATVRGWALGGDLTPATIAQAKGAFGTIGAVPPGSLVLRPDL</sequence>
<dbReference type="RefSeq" id="WP_109102738.1">
    <property type="nucleotide sequence ID" value="NZ_QDKQ01000069.1"/>
</dbReference>
<name>A0A2T9JI67_9CAUL</name>